<dbReference type="EMBL" id="GAKP01014955">
    <property type="protein sequence ID" value="JAC43997.1"/>
    <property type="molecule type" value="Transcribed_RNA"/>
</dbReference>
<dbReference type="EMBL" id="GAKP01014953">
    <property type="protein sequence ID" value="JAC43999.1"/>
    <property type="molecule type" value="Transcribed_RNA"/>
</dbReference>
<dbReference type="EMBL" id="GAKP01014959">
    <property type="protein sequence ID" value="JAC43993.1"/>
    <property type="molecule type" value="Transcribed_RNA"/>
</dbReference>
<dbReference type="EMBL" id="GAKP01014957">
    <property type="protein sequence ID" value="JAC43995.1"/>
    <property type="molecule type" value="Transcribed_RNA"/>
</dbReference>
<dbReference type="OrthoDB" id="292213at2759"/>
<feature type="region of interest" description="Disordered" evidence="1">
    <location>
        <begin position="251"/>
        <end position="289"/>
    </location>
</feature>
<evidence type="ECO:0000313" key="2">
    <source>
        <dbReference type="EMBL" id="JAC43995.1"/>
    </source>
</evidence>
<feature type="region of interest" description="Disordered" evidence="1">
    <location>
        <begin position="126"/>
        <end position="164"/>
    </location>
</feature>
<dbReference type="AlphaFoldDB" id="A0A034VQ92"/>
<proteinExistence type="predicted"/>
<name>A0A034VQ92_BACDO</name>
<sequence>MPTDENYALDAVVIVKNSNGILRNSSSRSKSDFPIDMVSVTAEADGRARRRCRCQHNDVVRQRHNATQTPGSILNCSQLINCHSHSASINCCGNRKSTDCCSLISGDLKSGEMTSHCHITHHCHHYSPGSGRGGEKRTKKPCGCNNRINNRHHHSHHHRHRHHRYRYLQSEYQQQDKRLRQLPGYNSKSSFDSSDDLQQSGLENPQERLQEIAIEIDAATLTEDNTSTATSNFAYKMAKANIAPIIMAPIHDNDEDDKKQRRKYHSHRSDSINSSSTGETDELSHRISGVKHKKTDCDNTPIWTESNTDRHEVTTTPHLSCCKDSQCRAKSREANKLDAAHNECVRIQRKQFKASGADECCSTCSHCSECSCQNADATSCSSFDELDADDHDEERRIAPHELVVSAECHRCNFHHASTTSTGDEAEEEDGGAEDKLTAKITKHAERSMQDNNATDSSAHTSRRSSASYCSCHSSSCYCCECNCADVVEDDGDSTTGQMLTARDQPCTALTSTTEYDAEHSSTLTPLTNASSAVSTPGAEDADVTLRSLTNTLAEDICSSPSQSAEYFSLSSNNQQSHFSPTETPTHRAIKTPSEINTAENLSKCNFDKSVDSGELGKKPCKHYTKHHRHKRPTSPLDCYL</sequence>
<feature type="compositionally biased region" description="Basic residues" evidence="1">
    <location>
        <begin position="618"/>
        <end position="632"/>
    </location>
</feature>
<reference evidence="2" key="1">
    <citation type="journal article" date="2014" name="BMC Genomics">
        <title>Characterizing the developmental transcriptome of the oriental fruit fly, Bactrocera dorsalis (Diptera: Tephritidae) through comparative genomic analysis with Drosophila melanogaster utilizing modENCODE datasets.</title>
        <authorList>
            <person name="Geib S.M."/>
            <person name="Calla B."/>
            <person name="Hall B."/>
            <person name="Hou S."/>
            <person name="Manoukis N.C."/>
        </authorList>
    </citation>
    <scope>NUCLEOTIDE SEQUENCE</scope>
    <source>
        <strain evidence="2">Punador</strain>
    </source>
</reference>
<evidence type="ECO:0000256" key="1">
    <source>
        <dbReference type="SAM" id="MobiDB-lite"/>
    </source>
</evidence>
<feature type="region of interest" description="Disordered" evidence="1">
    <location>
        <begin position="616"/>
        <end position="640"/>
    </location>
</feature>
<organism evidence="2">
    <name type="scientific">Bactrocera dorsalis</name>
    <name type="common">Oriental fruit fly</name>
    <name type="synonym">Dacus dorsalis</name>
    <dbReference type="NCBI Taxonomy" id="27457"/>
    <lineage>
        <taxon>Eukaryota</taxon>
        <taxon>Metazoa</taxon>
        <taxon>Ecdysozoa</taxon>
        <taxon>Arthropoda</taxon>
        <taxon>Hexapoda</taxon>
        <taxon>Insecta</taxon>
        <taxon>Pterygota</taxon>
        <taxon>Neoptera</taxon>
        <taxon>Endopterygota</taxon>
        <taxon>Diptera</taxon>
        <taxon>Brachycera</taxon>
        <taxon>Muscomorpha</taxon>
        <taxon>Tephritoidea</taxon>
        <taxon>Tephritidae</taxon>
        <taxon>Bactrocera</taxon>
        <taxon>Bactrocera</taxon>
    </lineage>
</organism>
<feature type="compositionally biased region" description="Basic residues" evidence="1">
    <location>
        <begin position="149"/>
        <end position="164"/>
    </location>
</feature>
<accession>A0A034VQ92</accession>
<protein>
    <submittedName>
        <fullName evidence="2">Uncharacterized protein</fullName>
    </submittedName>
</protein>